<gene>
    <name evidence="6" type="ORF">NRP21_05260</name>
</gene>
<comment type="caution">
    <text evidence="6">The sequence shown here is derived from an EMBL/GenBank/DDBJ whole genome shotgun (WGS) entry which is preliminary data.</text>
</comment>
<evidence type="ECO:0000259" key="5">
    <source>
        <dbReference type="Pfam" id="PF01464"/>
    </source>
</evidence>
<dbReference type="PANTHER" id="PTHR37423:SF2">
    <property type="entry name" value="MEMBRANE-BOUND LYTIC MUREIN TRANSGLYCOSYLASE C"/>
    <property type="match status" value="1"/>
</dbReference>
<evidence type="ECO:0000256" key="1">
    <source>
        <dbReference type="ARBA" id="ARBA00007734"/>
    </source>
</evidence>
<protein>
    <submittedName>
        <fullName evidence="6">Lytic transglycosylase domain-containing protein</fullName>
    </submittedName>
</protein>
<comment type="similarity">
    <text evidence="2">Belongs to the virb1 family.</text>
</comment>
<dbReference type="InterPro" id="IPR023346">
    <property type="entry name" value="Lysozyme-like_dom_sf"/>
</dbReference>
<dbReference type="Pfam" id="PF01464">
    <property type="entry name" value="SLT"/>
    <property type="match status" value="1"/>
</dbReference>
<proteinExistence type="inferred from homology"/>
<evidence type="ECO:0000256" key="2">
    <source>
        <dbReference type="ARBA" id="ARBA00009387"/>
    </source>
</evidence>
<dbReference type="SUPFAM" id="SSF53955">
    <property type="entry name" value="Lysozyme-like"/>
    <property type="match status" value="1"/>
</dbReference>
<dbReference type="EMBL" id="JANJOU010000003">
    <property type="protein sequence ID" value="MCR0981451.1"/>
    <property type="molecule type" value="Genomic_DNA"/>
</dbReference>
<dbReference type="CDD" id="cd00254">
    <property type="entry name" value="LT-like"/>
    <property type="match status" value="1"/>
</dbReference>
<feature type="domain" description="Transglycosylase SLT" evidence="5">
    <location>
        <begin position="84"/>
        <end position="189"/>
    </location>
</feature>
<evidence type="ECO:0000313" key="7">
    <source>
        <dbReference type="Proteomes" id="UP001524642"/>
    </source>
</evidence>
<keyword evidence="4" id="KW-0732">Signal</keyword>
<evidence type="ECO:0000313" key="6">
    <source>
        <dbReference type="EMBL" id="MCR0981451.1"/>
    </source>
</evidence>
<comment type="similarity">
    <text evidence="1">Belongs to the transglycosylase Slt family.</text>
</comment>
<feature type="signal peptide" evidence="4">
    <location>
        <begin position="1"/>
        <end position="23"/>
    </location>
</feature>
<dbReference type="Gene3D" id="1.10.530.10">
    <property type="match status" value="1"/>
</dbReference>
<dbReference type="PROSITE" id="PS51257">
    <property type="entry name" value="PROKAR_LIPOPROTEIN"/>
    <property type="match status" value="1"/>
</dbReference>
<dbReference type="Proteomes" id="UP001524642">
    <property type="component" value="Unassembled WGS sequence"/>
</dbReference>
<sequence>MVRFRPFRSAAPLLGLGLLAACAGTPAPAPQAYAPEAGYDASSGASPVDDRAASRAAARAYRAQAARRRYRVPGPPGDPWGPHIREAANRYQISEGWVRAIMRQETGGRINGSDGLPITSPVGAMGLMQVMPRTYERLRDLHGLGDDPYDPRDNILAGAAYIREMSDRFGAPGFVAAYNAGPLRVEGVLSGAMILPDETVNYLAKVVPNLGTPVAMDGVWAEAAAGSYSGGYSSGGYGTGVMAVSDDPSLRAFDGGGLVTPSAPTGMTY</sequence>
<keyword evidence="7" id="KW-1185">Reference proteome</keyword>
<name>A0ABT1X0Y9_9PROT</name>
<dbReference type="RefSeq" id="WP_257715127.1">
    <property type="nucleotide sequence ID" value="NZ_JANJOU010000003.1"/>
</dbReference>
<feature type="chain" id="PRO_5045208714" evidence="4">
    <location>
        <begin position="24"/>
        <end position="269"/>
    </location>
</feature>
<evidence type="ECO:0000256" key="3">
    <source>
        <dbReference type="SAM" id="MobiDB-lite"/>
    </source>
</evidence>
<accession>A0ABT1X0Y9</accession>
<dbReference type="InterPro" id="IPR008258">
    <property type="entry name" value="Transglycosylase_SLT_dom_1"/>
</dbReference>
<organism evidence="6 7">
    <name type="scientific">Roseomonas populi</name>
    <dbReference type="NCBI Taxonomy" id="3121582"/>
    <lineage>
        <taxon>Bacteria</taxon>
        <taxon>Pseudomonadati</taxon>
        <taxon>Pseudomonadota</taxon>
        <taxon>Alphaproteobacteria</taxon>
        <taxon>Acetobacterales</taxon>
        <taxon>Roseomonadaceae</taxon>
        <taxon>Roseomonas</taxon>
    </lineage>
</organism>
<evidence type="ECO:0000256" key="4">
    <source>
        <dbReference type="SAM" id="SignalP"/>
    </source>
</evidence>
<reference evidence="6 7" key="1">
    <citation type="submission" date="2022-06" db="EMBL/GenBank/DDBJ databases">
        <title>Roseomonas CN29.</title>
        <authorList>
            <person name="Cheng Y."/>
            <person name="He X."/>
        </authorList>
    </citation>
    <scope>NUCLEOTIDE SEQUENCE [LARGE SCALE GENOMIC DNA]</scope>
    <source>
        <strain evidence="6 7">CN29</strain>
    </source>
</reference>
<dbReference type="PANTHER" id="PTHR37423">
    <property type="entry name" value="SOLUBLE LYTIC MUREIN TRANSGLYCOSYLASE-RELATED"/>
    <property type="match status" value="1"/>
</dbReference>
<feature type="region of interest" description="Disordered" evidence="3">
    <location>
        <begin position="38"/>
        <end position="57"/>
    </location>
</feature>